<accession>T0L7N5</accession>
<dbReference type="OrthoDB" id="1719357at2759"/>
<keyword evidence="1" id="KW-0472">Membrane</keyword>
<dbReference type="AlphaFoldDB" id="T0L7N5"/>
<protein>
    <submittedName>
        <fullName evidence="3">Synaptobrevin-like protein</fullName>
    </submittedName>
</protein>
<gene>
    <name evidence="3" type="ORF">NAPIS_ORF01962</name>
</gene>
<name>T0L7N5_9MICR</name>
<keyword evidence="1" id="KW-1133">Transmembrane helix</keyword>
<dbReference type="VEuPathDB" id="MicrosporidiaDB:NAPIS_ORF01962"/>
<evidence type="ECO:0000256" key="1">
    <source>
        <dbReference type="SAM" id="Phobius"/>
    </source>
</evidence>
<evidence type="ECO:0000313" key="3">
    <source>
        <dbReference type="EMBL" id="EQB60468.1"/>
    </source>
</evidence>
<organism evidence="3 4">
    <name type="scientific">Vairimorpha apis BRL 01</name>
    <dbReference type="NCBI Taxonomy" id="1037528"/>
    <lineage>
        <taxon>Eukaryota</taxon>
        <taxon>Fungi</taxon>
        <taxon>Fungi incertae sedis</taxon>
        <taxon>Microsporidia</taxon>
        <taxon>Nosematidae</taxon>
        <taxon>Vairimorpha</taxon>
    </lineage>
</organism>
<proteinExistence type="predicted"/>
<evidence type="ECO:0000259" key="2">
    <source>
        <dbReference type="Pfam" id="PF00957"/>
    </source>
</evidence>
<dbReference type="Gene3D" id="1.20.5.110">
    <property type="match status" value="1"/>
</dbReference>
<dbReference type="EMBL" id="KE647284">
    <property type="protein sequence ID" value="EQB60468.1"/>
    <property type="molecule type" value="Genomic_DNA"/>
</dbReference>
<dbReference type="Pfam" id="PF00957">
    <property type="entry name" value="Synaptobrevin"/>
    <property type="match status" value="1"/>
</dbReference>
<reference evidence="3 4" key="1">
    <citation type="journal article" date="2013" name="BMC Genomics">
        <title>Genome sequencing and comparative genomics of honey bee microsporidia, Nosema apis reveal novel insights into host-parasite interactions.</title>
        <authorList>
            <person name="Chen Yp."/>
            <person name="Pettis J.S."/>
            <person name="Zhao Y."/>
            <person name="Liu X."/>
            <person name="Tallon L.J."/>
            <person name="Sadzewicz L.D."/>
            <person name="Li R."/>
            <person name="Zheng H."/>
            <person name="Huang S."/>
            <person name="Zhang X."/>
            <person name="Hamilton M.C."/>
            <person name="Pernal S.F."/>
            <person name="Melathopoulos A.P."/>
            <person name="Yan X."/>
            <person name="Evans J.D."/>
        </authorList>
    </citation>
    <scope>NUCLEOTIDE SEQUENCE [LARGE SCALE GENOMIC DNA]</scope>
    <source>
        <strain evidence="3 4">BRL 01</strain>
    </source>
</reference>
<feature type="transmembrane region" description="Helical" evidence="1">
    <location>
        <begin position="174"/>
        <end position="192"/>
    </location>
</feature>
<dbReference type="SUPFAM" id="SSF58038">
    <property type="entry name" value="SNARE fusion complex"/>
    <property type="match status" value="1"/>
</dbReference>
<sequence>MTIFYTILRDSTTNKILGSSLSPQSPQLTKSILKELKDFPSTKNITKTESRIDNTYFFVICVYKNIIFSVIVDRYEEDSNVTKYIYDLYAYVSKSSSVLYDDLIREKSDEYNKDKTLRIVDETKNILADSLNLVVHRGENVDNLSRLVNKLNIETKQMHTSIKNMKFNTFISKYGFKVGVAIILLILLYYIMH</sequence>
<keyword evidence="1" id="KW-0812">Transmembrane</keyword>
<evidence type="ECO:0000313" key="4">
    <source>
        <dbReference type="Proteomes" id="UP000053780"/>
    </source>
</evidence>
<feature type="domain" description="V-SNARE coiled-coil homology" evidence="2">
    <location>
        <begin position="118"/>
        <end position="192"/>
    </location>
</feature>
<keyword evidence="4" id="KW-1185">Reference proteome</keyword>
<dbReference type="InterPro" id="IPR042855">
    <property type="entry name" value="V_SNARE_CC"/>
</dbReference>
<dbReference type="HOGENOM" id="CLU_107225_0_0_1"/>
<dbReference type="Proteomes" id="UP000053780">
    <property type="component" value="Unassembled WGS sequence"/>
</dbReference>